<keyword evidence="3" id="KW-0328">Glycosyltransferase</keyword>
<feature type="transmembrane region" description="Helical" evidence="8">
    <location>
        <begin position="303"/>
        <end position="322"/>
    </location>
</feature>
<protein>
    <recommendedName>
        <fullName evidence="11">Glycosyltransferase RgtA/B/C/D-like domain-containing protein</fullName>
    </recommendedName>
</protein>
<organism evidence="9 10">
    <name type="scientific">Candidatus Azambacteria bacterium RIFCSPLOWO2_02_FULL_44_14</name>
    <dbReference type="NCBI Taxonomy" id="1797306"/>
    <lineage>
        <taxon>Bacteria</taxon>
        <taxon>Candidatus Azamiibacteriota</taxon>
    </lineage>
</organism>
<feature type="transmembrane region" description="Helical" evidence="8">
    <location>
        <begin position="329"/>
        <end position="347"/>
    </location>
</feature>
<dbReference type="Proteomes" id="UP000177197">
    <property type="component" value="Unassembled WGS sequence"/>
</dbReference>
<dbReference type="PANTHER" id="PTHR33908">
    <property type="entry name" value="MANNOSYLTRANSFERASE YKCB-RELATED"/>
    <property type="match status" value="1"/>
</dbReference>
<evidence type="ECO:0008006" key="11">
    <source>
        <dbReference type="Google" id="ProtNLM"/>
    </source>
</evidence>
<comment type="subcellular location">
    <subcellularLocation>
        <location evidence="1">Cell membrane</location>
        <topology evidence="1">Multi-pass membrane protein</topology>
    </subcellularLocation>
</comment>
<evidence type="ECO:0000256" key="2">
    <source>
        <dbReference type="ARBA" id="ARBA00022475"/>
    </source>
</evidence>
<dbReference type="AlphaFoldDB" id="A0A1F5CCA0"/>
<feature type="transmembrane region" description="Helical" evidence="8">
    <location>
        <begin position="7"/>
        <end position="27"/>
    </location>
</feature>
<evidence type="ECO:0000256" key="6">
    <source>
        <dbReference type="ARBA" id="ARBA00022989"/>
    </source>
</evidence>
<feature type="transmembrane region" description="Helical" evidence="8">
    <location>
        <begin position="99"/>
        <end position="122"/>
    </location>
</feature>
<dbReference type="GO" id="GO:0005886">
    <property type="term" value="C:plasma membrane"/>
    <property type="evidence" value="ECO:0007669"/>
    <property type="project" value="UniProtKB-SubCell"/>
</dbReference>
<gene>
    <name evidence="9" type="ORF">A3I30_00825</name>
</gene>
<evidence type="ECO:0000256" key="8">
    <source>
        <dbReference type="SAM" id="Phobius"/>
    </source>
</evidence>
<evidence type="ECO:0000256" key="4">
    <source>
        <dbReference type="ARBA" id="ARBA00022679"/>
    </source>
</evidence>
<feature type="transmembrane region" description="Helical" evidence="8">
    <location>
        <begin position="162"/>
        <end position="184"/>
    </location>
</feature>
<proteinExistence type="predicted"/>
<dbReference type="PANTHER" id="PTHR33908:SF11">
    <property type="entry name" value="MEMBRANE PROTEIN"/>
    <property type="match status" value="1"/>
</dbReference>
<dbReference type="InterPro" id="IPR050297">
    <property type="entry name" value="LipidA_mod_glycosyltrf_83"/>
</dbReference>
<feature type="transmembrane region" description="Helical" evidence="8">
    <location>
        <begin position="359"/>
        <end position="379"/>
    </location>
</feature>
<keyword evidence="7 8" id="KW-0472">Membrane</keyword>
<dbReference type="GO" id="GO:0016763">
    <property type="term" value="F:pentosyltransferase activity"/>
    <property type="evidence" value="ECO:0007669"/>
    <property type="project" value="TreeGrafter"/>
</dbReference>
<name>A0A1F5CCA0_9BACT</name>
<sequence>MDISKKTFVLAVIGLILLRILLVVFLFNNVPFTDMQSNWRPNFTASYQPDEYVFFIFGKSFADFKPAKSIIYMGYAMFLAPFIYFTGATDPLMIAKPIAIAQGIVLFALAIILIVFLGQYFFKNRKMSLISAALFVIYPYLMYGLWSLIGHTNAIPTFHYQMWIFTMSDYLSAFLVILAFWLFIKFIDRLGDGGRSLWWRAIAAGAVASAAALVRPPNLIILVLFFVYIMYLRRYKSAIVLGLSGFVAYLPQLIYNTYFFKRPWIYGNIVLGSGLPQGGSFLGHWNNPANFWLNFKHFSPNHYFLLFLIAASVMLFVFIFGLRYLSKTNNSRAAIFSSWFLFYWLFYGQFSGSMSQLRYFLPAVPVFIYFFVGSVLYLYGKLRSKDI</sequence>
<keyword evidence="4" id="KW-0808">Transferase</keyword>
<comment type="caution">
    <text evidence="9">The sequence shown here is derived from an EMBL/GenBank/DDBJ whole genome shotgun (WGS) entry which is preliminary data.</text>
</comment>
<evidence type="ECO:0000256" key="5">
    <source>
        <dbReference type="ARBA" id="ARBA00022692"/>
    </source>
</evidence>
<dbReference type="GO" id="GO:0009103">
    <property type="term" value="P:lipopolysaccharide biosynthetic process"/>
    <property type="evidence" value="ECO:0007669"/>
    <property type="project" value="UniProtKB-ARBA"/>
</dbReference>
<feature type="transmembrane region" description="Helical" evidence="8">
    <location>
        <begin position="238"/>
        <end position="255"/>
    </location>
</feature>
<feature type="transmembrane region" description="Helical" evidence="8">
    <location>
        <begin position="128"/>
        <end position="150"/>
    </location>
</feature>
<keyword evidence="6 8" id="KW-1133">Transmembrane helix</keyword>
<keyword evidence="5 8" id="KW-0812">Transmembrane</keyword>
<reference evidence="9 10" key="1">
    <citation type="journal article" date="2016" name="Nat. Commun.">
        <title>Thousands of microbial genomes shed light on interconnected biogeochemical processes in an aquifer system.</title>
        <authorList>
            <person name="Anantharaman K."/>
            <person name="Brown C.T."/>
            <person name="Hug L.A."/>
            <person name="Sharon I."/>
            <person name="Castelle C.J."/>
            <person name="Probst A.J."/>
            <person name="Thomas B.C."/>
            <person name="Singh A."/>
            <person name="Wilkins M.J."/>
            <person name="Karaoz U."/>
            <person name="Brodie E.L."/>
            <person name="Williams K.H."/>
            <person name="Hubbard S.S."/>
            <person name="Banfield J.F."/>
        </authorList>
    </citation>
    <scope>NUCLEOTIDE SEQUENCE [LARGE SCALE GENOMIC DNA]</scope>
</reference>
<evidence type="ECO:0000256" key="3">
    <source>
        <dbReference type="ARBA" id="ARBA00022676"/>
    </source>
</evidence>
<keyword evidence="2" id="KW-1003">Cell membrane</keyword>
<evidence type="ECO:0000256" key="1">
    <source>
        <dbReference type="ARBA" id="ARBA00004651"/>
    </source>
</evidence>
<dbReference type="EMBL" id="MEYV01000007">
    <property type="protein sequence ID" value="OGD40495.1"/>
    <property type="molecule type" value="Genomic_DNA"/>
</dbReference>
<feature type="transmembrane region" description="Helical" evidence="8">
    <location>
        <begin position="69"/>
        <end position="87"/>
    </location>
</feature>
<evidence type="ECO:0000313" key="9">
    <source>
        <dbReference type="EMBL" id="OGD40495.1"/>
    </source>
</evidence>
<evidence type="ECO:0000313" key="10">
    <source>
        <dbReference type="Proteomes" id="UP000177197"/>
    </source>
</evidence>
<evidence type="ECO:0000256" key="7">
    <source>
        <dbReference type="ARBA" id="ARBA00023136"/>
    </source>
</evidence>
<feature type="transmembrane region" description="Helical" evidence="8">
    <location>
        <begin position="204"/>
        <end position="231"/>
    </location>
</feature>
<accession>A0A1F5CCA0</accession>